<organism evidence="4 5">
    <name type="scientific">Luteimicrobium xylanilyticum</name>
    <dbReference type="NCBI Taxonomy" id="1133546"/>
    <lineage>
        <taxon>Bacteria</taxon>
        <taxon>Bacillati</taxon>
        <taxon>Actinomycetota</taxon>
        <taxon>Actinomycetes</taxon>
        <taxon>Micrococcales</taxon>
        <taxon>Luteimicrobium</taxon>
    </lineage>
</organism>
<feature type="chain" id="PRO_5025066913" description="Peptidase C39-like domain-containing protein" evidence="2">
    <location>
        <begin position="17"/>
        <end position="270"/>
    </location>
</feature>
<dbReference type="EMBL" id="CP045529">
    <property type="protein sequence ID" value="QFV00018.1"/>
    <property type="molecule type" value="Genomic_DNA"/>
</dbReference>
<dbReference type="RefSeq" id="WP_036947888.1">
    <property type="nucleotide sequence ID" value="NZ_BAABIH010000010.1"/>
</dbReference>
<sequence length="270" mass="27266">MALSAAGLAAPSAAFAADSGDTGTVVNGDTGESWGPIDAAGQARLAELVAEDTGVGGVSTMSTTPCANSAPIGAATTSPTEVEAGTAVTPLSTCVHTIPATKTLSVKWQQQKKGYWCGPTTVSMASYYFGTKKTQAQVASYIGTTKAGSDRLQVAKGMKWASGSRKIGYTQIAAPNASKITSILRADIGKNVAPVAVNTHEIAGGSHYNKHPNRTIGHFILAYGYTSGGQTAKIADPAAGLSGGYASAAEKFSISASTLAGFVDDRGVVA</sequence>
<evidence type="ECO:0000313" key="5">
    <source>
        <dbReference type="Proteomes" id="UP000326702"/>
    </source>
</evidence>
<dbReference type="Proteomes" id="UP000326702">
    <property type="component" value="Chromosome"/>
</dbReference>
<evidence type="ECO:0000256" key="1">
    <source>
        <dbReference type="SAM" id="MobiDB-lite"/>
    </source>
</evidence>
<proteinExistence type="predicted"/>
<name>A0A5P9QF41_9MICO</name>
<feature type="compositionally biased region" description="Low complexity" evidence="1">
    <location>
        <begin position="17"/>
        <end position="31"/>
    </location>
</feature>
<feature type="domain" description="Peptidase C39-like" evidence="3">
    <location>
        <begin position="104"/>
        <end position="238"/>
    </location>
</feature>
<dbReference type="OrthoDB" id="3385524at2"/>
<dbReference type="Gene3D" id="3.90.70.10">
    <property type="entry name" value="Cysteine proteinases"/>
    <property type="match status" value="1"/>
</dbReference>
<dbReference type="AlphaFoldDB" id="A0A5P9QF41"/>
<feature type="region of interest" description="Disordered" evidence="1">
    <location>
        <begin position="17"/>
        <end position="37"/>
    </location>
</feature>
<evidence type="ECO:0000313" key="4">
    <source>
        <dbReference type="EMBL" id="QFV00018.1"/>
    </source>
</evidence>
<dbReference type="KEGG" id="lxl:KDY119_03553"/>
<evidence type="ECO:0000256" key="2">
    <source>
        <dbReference type="SAM" id="SignalP"/>
    </source>
</evidence>
<accession>A0A5P9QF41</accession>
<keyword evidence="5" id="KW-1185">Reference proteome</keyword>
<keyword evidence="2" id="KW-0732">Signal</keyword>
<dbReference type="Pfam" id="PF13529">
    <property type="entry name" value="Peptidase_C39_2"/>
    <property type="match status" value="1"/>
</dbReference>
<evidence type="ECO:0000259" key="3">
    <source>
        <dbReference type="Pfam" id="PF13529"/>
    </source>
</evidence>
<protein>
    <recommendedName>
        <fullName evidence="3">Peptidase C39-like domain-containing protein</fullName>
    </recommendedName>
</protein>
<reference evidence="4 5" key="1">
    <citation type="submission" date="2019-10" db="EMBL/GenBank/DDBJ databases">
        <title>Genome sequence of Luteimicrobium xylanilyticum HY-24.</title>
        <authorList>
            <person name="Kim D.Y."/>
            <person name="Park H.-Y."/>
        </authorList>
    </citation>
    <scope>NUCLEOTIDE SEQUENCE [LARGE SCALE GENOMIC DNA]</scope>
    <source>
        <strain evidence="4 5">HY-24</strain>
    </source>
</reference>
<gene>
    <name evidence="4" type="ORF">KDY119_03553</name>
</gene>
<feature type="signal peptide" evidence="2">
    <location>
        <begin position="1"/>
        <end position="16"/>
    </location>
</feature>
<dbReference type="InterPro" id="IPR039564">
    <property type="entry name" value="Peptidase_C39-like"/>
</dbReference>